<dbReference type="SUPFAM" id="SSF52058">
    <property type="entry name" value="L domain-like"/>
    <property type="match status" value="2"/>
</dbReference>
<dbReference type="AlphaFoldDB" id="A0A7K7K7W9"/>
<dbReference type="PROSITE" id="PS51450">
    <property type="entry name" value="LRR"/>
    <property type="match status" value="3"/>
</dbReference>
<evidence type="ECO:0000259" key="7">
    <source>
        <dbReference type="SMART" id="SM00082"/>
    </source>
</evidence>
<feature type="non-terminal residue" evidence="8">
    <location>
        <position position="1"/>
    </location>
</feature>
<dbReference type="SMART" id="SM00369">
    <property type="entry name" value="LRR_TYP"/>
    <property type="match status" value="13"/>
</dbReference>
<dbReference type="InterPro" id="IPR050541">
    <property type="entry name" value="LRR_TM_domain-containing"/>
</dbReference>
<keyword evidence="1" id="KW-0433">Leucine-rich repeat</keyword>
<sequence length="632" mass="66842">LPGCSQAAASGLTSSALEAGLFFRVLQGHGLLLLISSEGQLRPSRNSLSLASHPPQKTLSHPSQQHPCTSATRLATDPVMPCLVSGAHTAWCRLLIYVLLGLGSLLVGALSPSCPPACQCYDTSKVFCSNERIREIPEGLPGSATHLFFVETALSSIRSGDLGSSTTLTKLVFINNNIQELQAGAFQGLPSLTELEVSGNPLPAVSPGLLAGLTSLSKLSLSANTIRTLQPGLFTASCRLQDLSLAGNRIEALPPGIFRPLRRLRALDLSQNALSELPDGLLAPLIALRVLKLSDNLLAQVPPGAFRALGQLTELHLDGNRLEELPSGIFSRLGALRRLQLQHNALGSLAPDIFTGLLNLTVLSLEGNNLATVPAMLFAGTPGLLHLSLAHNRLETLPQELFANLSVLETLELSHNAIDHLPTGAFQGLEGLTELQLSHNNLSRLPAGLLAGLPLLTALVLDHNRLARLPAGLFDANDELVRVGLAGNPWLCDCHLSYLLHWLQSFAEPLIHGRAFCANPAALQGRSLLEVSSGQLQCPGAHGVPPEEGWDTDAPGQCTYSDAEGTVSVACNATSCQQLNLRLPPPGPERGLGPAYRRAWLLRSRCGTLQVSVLVTAHGGNEVTPPAPPAVP</sequence>
<comment type="caution">
    <text evidence="8">The sequence shown here is derived from an EMBL/GenBank/DDBJ whole genome shotgun (WGS) entry which is preliminary data.</text>
</comment>
<dbReference type="PANTHER" id="PTHR24369:SF210">
    <property type="entry name" value="CHAOPTIN-RELATED"/>
    <property type="match status" value="1"/>
</dbReference>
<dbReference type="InterPro" id="IPR001611">
    <property type="entry name" value="Leu-rich_rpt"/>
</dbReference>
<dbReference type="GO" id="GO:0004180">
    <property type="term" value="F:carboxypeptidase activity"/>
    <property type="evidence" value="ECO:0007669"/>
    <property type="project" value="UniProtKB-KW"/>
</dbReference>
<keyword evidence="9" id="KW-1185">Reference proteome</keyword>
<dbReference type="Gene3D" id="3.80.10.10">
    <property type="entry name" value="Ribonuclease Inhibitor"/>
    <property type="match status" value="2"/>
</dbReference>
<keyword evidence="8" id="KW-0645">Protease</keyword>
<dbReference type="SMART" id="SM00364">
    <property type="entry name" value="LRR_BAC"/>
    <property type="match status" value="7"/>
</dbReference>
<evidence type="ECO:0000313" key="8">
    <source>
        <dbReference type="EMBL" id="NWZ14272.1"/>
    </source>
</evidence>
<feature type="region of interest" description="Disordered" evidence="5">
    <location>
        <begin position="45"/>
        <end position="69"/>
    </location>
</feature>
<keyword evidence="8" id="KW-0378">Hydrolase</keyword>
<protein>
    <submittedName>
        <fullName evidence="8">CPN2 Carboxypeptidase</fullName>
    </submittedName>
</protein>
<feature type="domain" description="LRRCT" evidence="7">
    <location>
        <begin position="488"/>
        <end position="539"/>
    </location>
</feature>
<evidence type="ECO:0000256" key="1">
    <source>
        <dbReference type="ARBA" id="ARBA00022614"/>
    </source>
</evidence>
<dbReference type="InterPro" id="IPR003591">
    <property type="entry name" value="Leu-rich_rpt_typical-subtyp"/>
</dbReference>
<gene>
    <name evidence="8" type="primary">Cpn2</name>
    <name evidence="8" type="ORF">AGEPHO_R10788</name>
</gene>
<evidence type="ECO:0000256" key="5">
    <source>
        <dbReference type="SAM" id="MobiDB-lite"/>
    </source>
</evidence>
<dbReference type="InterPro" id="IPR000483">
    <property type="entry name" value="Cys-rich_flank_reg_C"/>
</dbReference>
<evidence type="ECO:0000256" key="4">
    <source>
        <dbReference type="ARBA" id="ARBA00023180"/>
    </source>
</evidence>
<dbReference type="FunFam" id="3.80.10.10:FF:000770">
    <property type="entry name" value="Uncharacterized protein"/>
    <property type="match status" value="1"/>
</dbReference>
<feature type="domain" description="LRRNT" evidence="6">
    <location>
        <begin position="113"/>
        <end position="146"/>
    </location>
</feature>
<dbReference type="SMART" id="SM00082">
    <property type="entry name" value="LRRCT"/>
    <property type="match status" value="1"/>
</dbReference>
<reference evidence="8 9" key="1">
    <citation type="submission" date="2019-09" db="EMBL/GenBank/DDBJ databases">
        <title>Bird 10,000 Genomes (B10K) Project - Family phase.</title>
        <authorList>
            <person name="Zhang G."/>
        </authorList>
    </citation>
    <scope>NUCLEOTIDE SEQUENCE [LARGE SCALE GENOMIC DNA]</scope>
    <source>
        <strain evidence="8">OUT-0050</strain>
        <tissue evidence="8">Muscle</tissue>
    </source>
</reference>
<evidence type="ECO:0000313" key="9">
    <source>
        <dbReference type="Proteomes" id="UP000521525"/>
    </source>
</evidence>
<keyword evidence="3" id="KW-0677">Repeat</keyword>
<dbReference type="FunFam" id="3.80.10.10:FF:001164">
    <property type="entry name" value="GH01279p"/>
    <property type="match status" value="1"/>
</dbReference>
<organism evidence="8 9">
    <name type="scientific">Agelaius phoeniceus</name>
    <name type="common">Red-winged blackbird</name>
    <name type="synonym">Oriolus phoeniceus</name>
    <dbReference type="NCBI Taxonomy" id="39638"/>
    <lineage>
        <taxon>Eukaryota</taxon>
        <taxon>Metazoa</taxon>
        <taxon>Chordata</taxon>
        <taxon>Craniata</taxon>
        <taxon>Vertebrata</taxon>
        <taxon>Euteleostomi</taxon>
        <taxon>Archelosauria</taxon>
        <taxon>Archosauria</taxon>
        <taxon>Dinosauria</taxon>
        <taxon>Saurischia</taxon>
        <taxon>Theropoda</taxon>
        <taxon>Coelurosauria</taxon>
        <taxon>Aves</taxon>
        <taxon>Neognathae</taxon>
        <taxon>Neoaves</taxon>
        <taxon>Telluraves</taxon>
        <taxon>Australaves</taxon>
        <taxon>Passeriformes</taxon>
        <taxon>Passeroidea</taxon>
        <taxon>Icteridae</taxon>
        <taxon>Agelaius</taxon>
    </lineage>
</organism>
<evidence type="ECO:0000256" key="2">
    <source>
        <dbReference type="ARBA" id="ARBA00022729"/>
    </source>
</evidence>
<name>A0A7K7K7W9_AGEPH</name>
<dbReference type="InterPro" id="IPR032675">
    <property type="entry name" value="LRR_dom_sf"/>
</dbReference>
<dbReference type="SMART" id="SM00013">
    <property type="entry name" value="LRRNT"/>
    <property type="match status" value="1"/>
</dbReference>
<keyword evidence="8" id="KW-0121">Carboxypeptidase</keyword>
<dbReference type="Proteomes" id="UP000521525">
    <property type="component" value="Unassembled WGS sequence"/>
</dbReference>
<dbReference type="GO" id="GO:0005886">
    <property type="term" value="C:plasma membrane"/>
    <property type="evidence" value="ECO:0007669"/>
    <property type="project" value="TreeGrafter"/>
</dbReference>
<proteinExistence type="predicted"/>
<accession>A0A7K7K7W9</accession>
<evidence type="ECO:0000259" key="6">
    <source>
        <dbReference type="SMART" id="SM00013"/>
    </source>
</evidence>
<dbReference type="InterPro" id="IPR000372">
    <property type="entry name" value="LRRNT"/>
</dbReference>
<keyword evidence="2" id="KW-0732">Signal</keyword>
<keyword evidence="4" id="KW-0325">Glycoprotein</keyword>
<feature type="non-terminal residue" evidence="8">
    <location>
        <position position="632"/>
    </location>
</feature>
<dbReference type="EMBL" id="VZSP01001953">
    <property type="protein sequence ID" value="NWZ14272.1"/>
    <property type="molecule type" value="Genomic_DNA"/>
</dbReference>
<evidence type="ECO:0000256" key="3">
    <source>
        <dbReference type="ARBA" id="ARBA00022737"/>
    </source>
</evidence>
<dbReference type="Pfam" id="PF13855">
    <property type="entry name" value="LRR_8"/>
    <property type="match status" value="4"/>
</dbReference>
<dbReference type="PANTHER" id="PTHR24369">
    <property type="entry name" value="ANTIGEN BSP, PUTATIVE-RELATED"/>
    <property type="match status" value="1"/>
</dbReference>